<keyword evidence="2" id="KW-1185">Reference proteome</keyword>
<accession>A0ABS3QFX8</accession>
<evidence type="ECO:0000313" key="1">
    <source>
        <dbReference type="EMBL" id="MBO2010160.1"/>
    </source>
</evidence>
<comment type="caution">
    <text evidence="1">The sequence shown here is derived from an EMBL/GenBank/DDBJ whole genome shotgun (WGS) entry which is preliminary data.</text>
</comment>
<dbReference type="Proteomes" id="UP000664369">
    <property type="component" value="Unassembled WGS sequence"/>
</dbReference>
<evidence type="ECO:0000313" key="2">
    <source>
        <dbReference type="Proteomes" id="UP000664369"/>
    </source>
</evidence>
<name>A0ABS3QFX8_9BACT</name>
<proteinExistence type="predicted"/>
<dbReference type="EMBL" id="JAGETZ010000005">
    <property type="protein sequence ID" value="MBO2010160.1"/>
    <property type="molecule type" value="Genomic_DNA"/>
</dbReference>
<protein>
    <submittedName>
        <fullName evidence="1">Uncharacterized protein</fullName>
    </submittedName>
</protein>
<gene>
    <name evidence="1" type="ORF">J4E00_13940</name>
</gene>
<organism evidence="1 2">
    <name type="scientific">Hymenobacter negativus</name>
    <dbReference type="NCBI Taxonomy" id="2795026"/>
    <lineage>
        <taxon>Bacteria</taxon>
        <taxon>Pseudomonadati</taxon>
        <taxon>Bacteroidota</taxon>
        <taxon>Cytophagia</taxon>
        <taxon>Cytophagales</taxon>
        <taxon>Hymenobacteraceae</taxon>
        <taxon>Hymenobacter</taxon>
    </lineage>
</organism>
<sequence>MQPFVFTKLLKPSNYMVNCDKHGLQDIVFTSPYIQKLILADERVQEEIFPVKMYIEVLDTHAYFWSNLQFINELGFSCETAPSALSLDNLGEEASFEAYAQTIPVCQACHAAFLQANNLQNPQAAFVAA</sequence>
<reference evidence="1 2" key="1">
    <citation type="submission" date="2021-03" db="EMBL/GenBank/DDBJ databases">
        <authorList>
            <person name="Kim M.K."/>
        </authorList>
    </citation>
    <scope>NUCLEOTIDE SEQUENCE [LARGE SCALE GENOMIC DNA]</scope>
    <source>
        <strain evidence="1 2">BT442</strain>
    </source>
</reference>